<dbReference type="InterPro" id="IPR035994">
    <property type="entry name" value="Nucleoside_phosphorylase_sf"/>
</dbReference>
<keyword evidence="9" id="KW-1185">Reference proteome</keyword>
<organism evidence="8 9">
    <name type="scientific">Capillimicrobium parvum</name>
    <dbReference type="NCBI Taxonomy" id="2884022"/>
    <lineage>
        <taxon>Bacteria</taxon>
        <taxon>Bacillati</taxon>
        <taxon>Actinomycetota</taxon>
        <taxon>Thermoleophilia</taxon>
        <taxon>Solirubrobacterales</taxon>
        <taxon>Capillimicrobiaceae</taxon>
        <taxon>Capillimicrobium</taxon>
    </lineage>
</organism>
<proteinExistence type="inferred from homology"/>
<evidence type="ECO:0000256" key="2">
    <source>
        <dbReference type="ARBA" id="ARBA00011888"/>
    </source>
</evidence>
<dbReference type="InterPro" id="IPR000845">
    <property type="entry name" value="Nucleoside_phosphorylase_d"/>
</dbReference>
<dbReference type="KEGG" id="sbae:DSM104329_04371"/>
<comment type="catalytic activity">
    <reaction evidence="6">
        <text>uridine + phosphate = alpha-D-ribose 1-phosphate + uracil</text>
        <dbReference type="Rhea" id="RHEA:24388"/>
        <dbReference type="ChEBI" id="CHEBI:16704"/>
        <dbReference type="ChEBI" id="CHEBI:17568"/>
        <dbReference type="ChEBI" id="CHEBI:43474"/>
        <dbReference type="ChEBI" id="CHEBI:57720"/>
        <dbReference type="EC" id="2.4.2.3"/>
    </reaction>
</comment>
<dbReference type="AlphaFoldDB" id="A0A9E7C2N7"/>
<dbReference type="Pfam" id="PF01048">
    <property type="entry name" value="PNP_UDP_1"/>
    <property type="match status" value="1"/>
</dbReference>
<dbReference type="PANTHER" id="PTHR43691:SF11">
    <property type="entry name" value="FI09636P-RELATED"/>
    <property type="match status" value="1"/>
</dbReference>
<dbReference type="PROSITE" id="PS01232">
    <property type="entry name" value="PNP_UDP_1"/>
    <property type="match status" value="1"/>
</dbReference>
<dbReference type="Gene3D" id="3.40.50.1580">
    <property type="entry name" value="Nucleoside phosphorylase domain"/>
    <property type="match status" value="1"/>
</dbReference>
<evidence type="ECO:0000256" key="4">
    <source>
        <dbReference type="ARBA" id="ARBA00022676"/>
    </source>
</evidence>
<reference evidence="8" key="1">
    <citation type="journal article" date="2022" name="Int. J. Syst. Evol. Microbiol.">
        <title>Pseudomonas aegrilactucae sp. nov. and Pseudomonas morbosilactucae sp. nov., pathogens causing bacterial rot of lettuce in Japan.</title>
        <authorList>
            <person name="Sawada H."/>
            <person name="Fujikawa T."/>
            <person name="Satou M."/>
        </authorList>
    </citation>
    <scope>NUCLEOTIDE SEQUENCE</scope>
    <source>
        <strain evidence="8">0166_1</strain>
    </source>
</reference>
<evidence type="ECO:0000256" key="3">
    <source>
        <dbReference type="ARBA" id="ARBA00021980"/>
    </source>
</evidence>
<dbReference type="GO" id="GO:0005829">
    <property type="term" value="C:cytosol"/>
    <property type="evidence" value="ECO:0007669"/>
    <property type="project" value="TreeGrafter"/>
</dbReference>
<protein>
    <recommendedName>
        <fullName evidence="3">Uridine phosphorylase</fullName>
        <ecNumber evidence="2">2.4.2.3</ecNumber>
    </recommendedName>
</protein>
<evidence type="ECO:0000313" key="9">
    <source>
        <dbReference type="Proteomes" id="UP001162834"/>
    </source>
</evidence>
<dbReference type="Proteomes" id="UP001162834">
    <property type="component" value="Chromosome"/>
</dbReference>
<dbReference type="RefSeq" id="WP_259311988.1">
    <property type="nucleotide sequence ID" value="NZ_CP087164.1"/>
</dbReference>
<accession>A0A9E7C2N7</accession>
<comment type="similarity">
    <text evidence="1">Belongs to the PNP/UDP phosphorylase family.</text>
</comment>
<dbReference type="PANTHER" id="PTHR43691">
    <property type="entry name" value="URIDINE PHOSPHORYLASE"/>
    <property type="match status" value="1"/>
</dbReference>
<evidence type="ECO:0000256" key="6">
    <source>
        <dbReference type="ARBA" id="ARBA00048447"/>
    </source>
</evidence>
<dbReference type="SUPFAM" id="SSF53167">
    <property type="entry name" value="Purine and uridine phosphorylases"/>
    <property type="match status" value="1"/>
</dbReference>
<gene>
    <name evidence="8" type="primary">deoD</name>
    <name evidence="8" type="ORF">DSM104329_04371</name>
</gene>
<feature type="domain" description="Nucleoside phosphorylase" evidence="7">
    <location>
        <begin position="20"/>
        <end position="231"/>
    </location>
</feature>
<keyword evidence="5 8" id="KW-0808">Transferase</keyword>
<evidence type="ECO:0000256" key="1">
    <source>
        <dbReference type="ARBA" id="ARBA00010456"/>
    </source>
</evidence>
<dbReference type="EC" id="2.4.2.3" evidence="2"/>
<evidence type="ECO:0000259" key="7">
    <source>
        <dbReference type="Pfam" id="PF01048"/>
    </source>
</evidence>
<keyword evidence="4 8" id="KW-0328">Glycosyltransferase</keyword>
<evidence type="ECO:0000256" key="5">
    <source>
        <dbReference type="ARBA" id="ARBA00022679"/>
    </source>
</evidence>
<evidence type="ECO:0000313" key="8">
    <source>
        <dbReference type="EMBL" id="UGS37949.1"/>
    </source>
</evidence>
<dbReference type="InterPro" id="IPR018016">
    <property type="entry name" value="Nucleoside_phosphorylase_CS"/>
</dbReference>
<sequence length="243" mass="24582">MAAPHPHPIHLRPTAELAPRVLLPGDPGRALQLATLLLDAPLMFNHHRGLWGYSGTASDGEPLTIQSTGMGGPSAAIVVSELAMLGAQRIVRVGTCGSLRADVRLGALVVATEALAGDGTSRALGAGARVAPDLDLLAALRAGAPDAVCGPVLTTDVFYGGELDAPRDAVAVEMEAAAIFQVAARTGLAAGCVLAVTDELAGGERRRMDDEAVEAAGEAVGRAGAAALLAMARSGRPGPTRPR</sequence>
<dbReference type="GO" id="GO:0004850">
    <property type="term" value="F:uridine phosphorylase activity"/>
    <property type="evidence" value="ECO:0007669"/>
    <property type="project" value="UniProtKB-EC"/>
</dbReference>
<dbReference type="GO" id="GO:0009164">
    <property type="term" value="P:nucleoside catabolic process"/>
    <property type="evidence" value="ECO:0007669"/>
    <property type="project" value="UniProtKB-ARBA"/>
</dbReference>
<name>A0A9E7C2N7_9ACTN</name>
<dbReference type="EMBL" id="CP087164">
    <property type="protein sequence ID" value="UGS37949.1"/>
    <property type="molecule type" value="Genomic_DNA"/>
</dbReference>